<name>A0A816JDM3_BRANA</name>
<reference evidence="2" key="1">
    <citation type="submission" date="2021-01" db="EMBL/GenBank/DDBJ databases">
        <authorList>
            <consortium name="Genoscope - CEA"/>
            <person name="William W."/>
        </authorList>
    </citation>
    <scope>NUCLEOTIDE SEQUENCE</scope>
</reference>
<dbReference type="Proteomes" id="UP001295469">
    <property type="component" value="Chromosome C04"/>
</dbReference>
<feature type="compositionally biased region" description="Acidic residues" evidence="1">
    <location>
        <begin position="179"/>
        <end position="188"/>
    </location>
</feature>
<gene>
    <name evidence="2" type="ORF">DARMORV10_C04P18410.1</name>
</gene>
<dbReference type="EMBL" id="HG994368">
    <property type="protein sequence ID" value="CAF1825076.1"/>
    <property type="molecule type" value="Genomic_DNA"/>
</dbReference>
<evidence type="ECO:0000313" key="2">
    <source>
        <dbReference type="EMBL" id="CAF1825076.1"/>
    </source>
</evidence>
<feature type="compositionally biased region" description="Basic residues" evidence="1">
    <location>
        <begin position="206"/>
        <end position="217"/>
    </location>
</feature>
<accession>A0A816JDM3</accession>
<dbReference type="SUPFAM" id="SSF143113">
    <property type="entry name" value="NAP-like"/>
    <property type="match status" value="1"/>
</dbReference>
<feature type="region of interest" description="Disordered" evidence="1">
    <location>
        <begin position="179"/>
        <end position="217"/>
    </location>
</feature>
<dbReference type="AlphaFoldDB" id="A0A816JDM3"/>
<dbReference type="Gene3D" id="3.30.1120.90">
    <property type="entry name" value="Nucleosome assembly protein"/>
    <property type="match status" value="1"/>
</dbReference>
<sequence length="217" mass="24931">MKPHGKSTVSFDYDKKVLFLKDLSLGPHEAQLRFRLIHFWDAWNPLKKTLSGNKSSNYRAPFCADLIVACFVALNGEDPSVLLNALKIQYDETGAKFFEYMAALEAKYQSCISICTPRDEEPKENLEFIFDQSPHFKHTVLTKTYHIIDEDEHILEKAITNRPRRRLSGEVVDADDLEMGDDDDEIAEDVMRTGRVEDEEDEQGKKCRKGHHLGARL</sequence>
<proteinExistence type="predicted"/>
<organism evidence="2">
    <name type="scientific">Brassica napus</name>
    <name type="common">Rape</name>
    <dbReference type="NCBI Taxonomy" id="3708"/>
    <lineage>
        <taxon>Eukaryota</taxon>
        <taxon>Viridiplantae</taxon>
        <taxon>Streptophyta</taxon>
        <taxon>Embryophyta</taxon>
        <taxon>Tracheophyta</taxon>
        <taxon>Spermatophyta</taxon>
        <taxon>Magnoliopsida</taxon>
        <taxon>eudicotyledons</taxon>
        <taxon>Gunneridae</taxon>
        <taxon>Pentapetalae</taxon>
        <taxon>rosids</taxon>
        <taxon>malvids</taxon>
        <taxon>Brassicales</taxon>
        <taxon>Brassicaceae</taxon>
        <taxon>Brassiceae</taxon>
        <taxon>Brassica</taxon>
    </lineage>
</organism>
<protein>
    <submittedName>
        <fullName evidence="2">(rape) hypothetical protein</fullName>
    </submittedName>
</protein>
<dbReference type="InterPro" id="IPR037231">
    <property type="entry name" value="NAP-like_sf"/>
</dbReference>
<evidence type="ECO:0000256" key="1">
    <source>
        <dbReference type="SAM" id="MobiDB-lite"/>
    </source>
</evidence>